<gene>
    <name evidence="1" type="ordered locus">BCG9842_B2381</name>
</gene>
<dbReference type="EMBL" id="CP001186">
    <property type="protein sequence ID" value="ACK96488.1"/>
    <property type="molecule type" value="Genomic_DNA"/>
</dbReference>
<accession>B7IKJ1</accession>
<protein>
    <submittedName>
        <fullName evidence="1">Phage protein</fullName>
    </submittedName>
</protein>
<name>B7IKJ1_BACC2</name>
<evidence type="ECO:0000313" key="1">
    <source>
        <dbReference type="EMBL" id="ACK96488.1"/>
    </source>
</evidence>
<dbReference type="HOGENOM" id="CLU_214213_0_0_9"/>
<evidence type="ECO:0000313" key="2">
    <source>
        <dbReference type="Proteomes" id="UP000006744"/>
    </source>
</evidence>
<sequence length="40" mass="4648">MNITAKLYYARCRQAVDLLHMNINGDMTGMRSIIKKLYEA</sequence>
<dbReference type="KEGG" id="bcg:BCG9842_B2381"/>
<dbReference type="Proteomes" id="UP000006744">
    <property type="component" value="Chromosome"/>
</dbReference>
<dbReference type="AlphaFoldDB" id="B7IKJ1"/>
<reference evidence="1 2" key="1">
    <citation type="submission" date="2008-10" db="EMBL/GenBank/DDBJ databases">
        <title>Genome sequence of Bacillus cereus G9842.</title>
        <authorList>
            <person name="Dodson R.J."/>
            <person name="Durkin A.S."/>
            <person name="Rosovitz M.J."/>
            <person name="Rasko D.A."/>
            <person name="Hoffmaster A."/>
            <person name="Ravel J."/>
            <person name="Sutton G."/>
        </authorList>
    </citation>
    <scope>NUCLEOTIDE SEQUENCE [LARGE SCALE GENOMIC DNA]</scope>
    <source>
        <strain evidence="1 2">G9842</strain>
    </source>
</reference>
<organism evidence="1 2">
    <name type="scientific">Bacillus cereus (strain G9842)</name>
    <dbReference type="NCBI Taxonomy" id="405531"/>
    <lineage>
        <taxon>Bacteria</taxon>
        <taxon>Bacillati</taxon>
        <taxon>Bacillota</taxon>
        <taxon>Bacilli</taxon>
        <taxon>Bacillales</taxon>
        <taxon>Bacillaceae</taxon>
        <taxon>Bacillus</taxon>
        <taxon>Bacillus cereus group</taxon>
    </lineage>
</organism>
<proteinExistence type="predicted"/>